<evidence type="ECO:0000313" key="3">
    <source>
        <dbReference type="Proteomes" id="UP001258181"/>
    </source>
</evidence>
<comment type="caution">
    <text evidence="2">The sequence shown here is derived from an EMBL/GenBank/DDBJ whole genome shotgun (WGS) entry which is preliminary data.</text>
</comment>
<gene>
    <name evidence="2" type="ORF">J2X07_003176</name>
</gene>
<proteinExistence type="predicted"/>
<protein>
    <submittedName>
        <fullName evidence="2">Uncharacterized protein</fullName>
    </submittedName>
</protein>
<evidence type="ECO:0000313" key="2">
    <source>
        <dbReference type="EMBL" id="MDR7074181.1"/>
    </source>
</evidence>
<sequence>MSEMKFVKVSKPSISDFIRAARYRILFIKPAFYRWEIEELLSSIQKNNINKCELYFEKGDESIRFGLGDTEALNLIIKTKDKFNVQTVNRIKLSILVVDNNCLIYSPNIAQLDDESDLDFPSGFYGDESLVKKILLELPGNDVDISTNIKEINNPFGEIRNFQPQGEQLINEQLSNTLSKLENYPPIDPKKLKKINLYRNNFKILKKQLLGIKIKNKKLNINSFLKLLESKNERLLSSWNIFSNEDINKFQNMYHFEKELQLIDNEFIIDIGRFGSLIKTQQIKDYEERINKLKDEFINFMKGKFEGENRFFKYIDNQNKHNYTLNQVLNNSRNELIYYLESISIDDKTFLNRLLEEDRFLKRELEEERITLREVYNNYIKSFVDNRLKFPNKDEMLGKIDIKFDLYDISDELLNSNEDFKKYLGRIDLVELRNYEEGYQLVKE</sequence>
<reference evidence="2 3" key="1">
    <citation type="submission" date="2023-07" db="EMBL/GenBank/DDBJ databases">
        <title>Sorghum-associated microbial communities from plants grown in Nebraska, USA.</title>
        <authorList>
            <person name="Schachtman D."/>
        </authorList>
    </citation>
    <scope>NUCLEOTIDE SEQUENCE [LARGE SCALE GENOMIC DNA]</scope>
    <source>
        <strain evidence="2 3">BE211</strain>
    </source>
</reference>
<evidence type="ECO:0000256" key="1">
    <source>
        <dbReference type="SAM" id="Coils"/>
    </source>
</evidence>
<name>A0ABU1U457_9BACL</name>
<dbReference type="RefSeq" id="WP_310260704.1">
    <property type="nucleotide sequence ID" value="NZ_JAVDWA010000006.1"/>
</dbReference>
<keyword evidence="1" id="KW-0175">Coiled coil</keyword>
<dbReference type="EMBL" id="JAVDWA010000006">
    <property type="protein sequence ID" value="MDR7074181.1"/>
    <property type="molecule type" value="Genomic_DNA"/>
</dbReference>
<organism evidence="2 3">
    <name type="scientific">Fictibacillus barbaricus</name>
    <dbReference type="NCBI Taxonomy" id="182136"/>
    <lineage>
        <taxon>Bacteria</taxon>
        <taxon>Bacillati</taxon>
        <taxon>Bacillota</taxon>
        <taxon>Bacilli</taxon>
        <taxon>Bacillales</taxon>
        <taxon>Fictibacillaceae</taxon>
        <taxon>Fictibacillus</taxon>
    </lineage>
</organism>
<feature type="coiled-coil region" evidence="1">
    <location>
        <begin position="351"/>
        <end position="382"/>
    </location>
</feature>
<keyword evidence="3" id="KW-1185">Reference proteome</keyword>
<dbReference type="Proteomes" id="UP001258181">
    <property type="component" value="Unassembled WGS sequence"/>
</dbReference>
<accession>A0ABU1U457</accession>